<sequence>MCTDLGLDPIEIIRLYGLRFKIEHSFKQAVHRIGTFAYHFWMQDMKPLSRSNGDQYLHRESPEYRDAVKRKTHAYHVFIQAGIVCQGLLQYLAAVFPSLVWSSFGSWLRTIRPGIPPSELVVASALRQCLPEFLVNSAKTNFFAKFIAERQDPDTFEMFRLAT</sequence>
<keyword evidence="2" id="KW-1185">Reference proteome</keyword>
<accession>A0A158KTV8</accession>
<comment type="caution">
    <text evidence="1">The sequence shown here is derived from an EMBL/GenBank/DDBJ whole genome shotgun (WGS) entry which is preliminary data.</text>
</comment>
<proteinExistence type="predicted"/>
<dbReference type="Proteomes" id="UP000054770">
    <property type="component" value="Unassembled WGS sequence"/>
</dbReference>
<organism evidence="1 2">
    <name type="scientific">Caballeronia choica</name>
    <dbReference type="NCBI Taxonomy" id="326476"/>
    <lineage>
        <taxon>Bacteria</taxon>
        <taxon>Pseudomonadati</taxon>
        <taxon>Pseudomonadota</taxon>
        <taxon>Betaproteobacteria</taxon>
        <taxon>Burkholderiales</taxon>
        <taxon>Burkholderiaceae</taxon>
        <taxon>Caballeronia</taxon>
    </lineage>
</organism>
<evidence type="ECO:0000313" key="2">
    <source>
        <dbReference type="Proteomes" id="UP000054770"/>
    </source>
</evidence>
<protein>
    <submittedName>
        <fullName evidence="1">Uncharacterized protein</fullName>
    </submittedName>
</protein>
<dbReference type="AlphaFoldDB" id="A0A158KTV8"/>
<name>A0A158KTV8_9BURK</name>
<gene>
    <name evidence="1" type="ORF">AWB68_07338</name>
</gene>
<dbReference type="EMBL" id="FCON02000162">
    <property type="protein sequence ID" value="SAL84524.1"/>
    <property type="molecule type" value="Genomic_DNA"/>
</dbReference>
<dbReference type="OrthoDB" id="5418094at2"/>
<evidence type="ECO:0000313" key="1">
    <source>
        <dbReference type="EMBL" id="SAL84524.1"/>
    </source>
</evidence>
<dbReference type="RefSeq" id="WP_087649164.1">
    <property type="nucleotide sequence ID" value="NZ_FCON02000162.1"/>
</dbReference>
<reference evidence="1" key="1">
    <citation type="submission" date="2016-01" db="EMBL/GenBank/DDBJ databases">
        <authorList>
            <person name="Peeters C."/>
        </authorList>
    </citation>
    <scope>NUCLEOTIDE SEQUENCE [LARGE SCALE GENOMIC DNA]</scope>
    <source>
        <strain evidence="1">LMG 22940</strain>
    </source>
</reference>